<evidence type="ECO:0000313" key="15">
    <source>
        <dbReference type="Ensembl" id="ENSSFOP00015035163.1"/>
    </source>
</evidence>
<dbReference type="PANTHER" id="PTHR11097:SF8">
    <property type="entry name" value="EXOSOME COMPLEX COMPONENT RRP42"/>
    <property type="match status" value="1"/>
</dbReference>
<evidence type="ECO:0000259" key="13">
    <source>
        <dbReference type="Pfam" id="PF01138"/>
    </source>
</evidence>
<dbReference type="CDD" id="cd11367">
    <property type="entry name" value="RNase_PH_RRP42"/>
    <property type="match status" value="1"/>
</dbReference>
<evidence type="ECO:0000256" key="7">
    <source>
        <dbReference type="ARBA" id="ARBA00022884"/>
    </source>
</evidence>
<evidence type="ECO:0000256" key="2">
    <source>
        <dbReference type="ARBA" id="ARBA00004604"/>
    </source>
</evidence>
<evidence type="ECO:0000256" key="12">
    <source>
        <dbReference type="ARBA" id="ARBA00083632"/>
    </source>
</evidence>
<dbReference type="GO" id="GO:0071035">
    <property type="term" value="P:nuclear polyadenylation-dependent rRNA catabolic process"/>
    <property type="evidence" value="ECO:0007669"/>
    <property type="project" value="TreeGrafter"/>
</dbReference>
<dbReference type="GO" id="GO:0005730">
    <property type="term" value="C:nucleolus"/>
    <property type="evidence" value="ECO:0007669"/>
    <property type="project" value="UniProtKB-SubCell"/>
</dbReference>
<keyword evidence="9" id="KW-0539">Nucleus</keyword>
<dbReference type="RefSeq" id="XP_018610063.1">
    <property type="nucleotide sequence ID" value="XM_018754547.1"/>
</dbReference>
<reference evidence="15" key="3">
    <citation type="submission" date="2025-09" db="UniProtKB">
        <authorList>
            <consortium name="Ensembl"/>
        </authorList>
    </citation>
    <scope>IDENTIFICATION</scope>
</reference>
<dbReference type="GO" id="GO:0071028">
    <property type="term" value="P:nuclear mRNA surveillance"/>
    <property type="evidence" value="ECO:0007669"/>
    <property type="project" value="TreeGrafter"/>
</dbReference>
<comment type="subcellular location">
    <subcellularLocation>
        <location evidence="1">Cytoplasm</location>
    </subcellularLocation>
    <subcellularLocation>
        <location evidence="2">Nucleus</location>
        <location evidence="2">Nucleolus</location>
    </subcellularLocation>
</comment>
<sequence length="291" mass="32072">MATVQICEAEKVYIMHGVRDDLRIDGRACDDYRHMEVETDVVSNTDGSARVKMGDTDILVGIKAEMGRPRPLIPDEGYLEFFVDCSANATPEFEGRGGEELGSEISSTLYKMFQNRSSLDLRALCIVPREHCWVLYVDVLLLQCDGNLLDATSIAVKAALFSTRIPKVHVSEDDEGGKELEISDDPYDCMRLQVEDVPCIVTLSKIGHRHVVDATLQEAACSMASLIIAVTHKGNVTCVRKVGGGSLDPESIFEMTETGKRVGKALHAPLMKLLQEEEVLGKRRQKVGFLG</sequence>
<name>A0A8C9SP93_SCLFO</name>
<evidence type="ECO:0000259" key="14">
    <source>
        <dbReference type="Pfam" id="PF03725"/>
    </source>
</evidence>
<keyword evidence="16" id="KW-1185">Reference proteome</keyword>
<dbReference type="OrthoDB" id="272245at2759"/>
<feature type="domain" description="Exoribonuclease phosphorolytic" evidence="13">
    <location>
        <begin position="32"/>
        <end position="166"/>
    </location>
</feature>
<dbReference type="GO" id="GO:0035925">
    <property type="term" value="F:mRNA 3'-UTR AU-rich region binding"/>
    <property type="evidence" value="ECO:0007669"/>
    <property type="project" value="TreeGrafter"/>
</dbReference>
<dbReference type="CTD" id="23016"/>
<evidence type="ECO:0000256" key="5">
    <source>
        <dbReference type="ARBA" id="ARBA00022552"/>
    </source>
</evidence>
<dbReference type="SUPFAM" id="SSF54211">
    <property type="entry name" value="Ribosomal protein S5 domain 2-like"/>
    <property type="match status" value="1"/>
</dbReference>
<dbReference type="Ensembl" id="ENSSFOT00015035547.2">
    <property type="protein sequence ID" value="ENSSFOP00015035163.1"/>
    <property type="gene ID" value="ENSSFOG00015022389.2"/>
</dbReference>
<keyword evidence="8" id="KW-0007">Acetylation</keyword>
<dbReference type="Gene3D" id="3.30.230.70">
    <property type="entry name" value="GHMP Kinase, N-terminal domain"/>
    <property type="match status" value="1"/>
</dbReference>
<dbReference type="InterPro" id="IPR001247">
    <property type="entry name" value="ExoRNase_PH_dom1"/>
</dbReference>
<comment type="subunit">
    <text evidence="11">Component of the RNA exosome core complex (Exo-9), composed of EXOSC1, EXOSC2, EXOSC3, EXOSC4, EXOSC5, EXOSC6, EXOSC7, EXOSC8 and EXOSC9; within the complex interacts with EXOSC2 and EXOSC4. The catalytically inactive RNA exosome core complex (Exo-9) associates with the catalytic subunit EXOSC10/RRP6. Exo-9 may associate with DIS3 to form the nucleolar exosome complex, or DIS3L to form the cytoplasmic exosome complex. Exo-9 is formed by a hexameric base ring consisting of the heterodimers EXOSC4-EXOSC9, EXOSC5-EXOSC8 and EXOSC6-EXOSC7, and a cap ring consisting of EXOSC1, EXOSC2 and EXOSC3. The RNA exosome complex associates with cofactors C1D/RRP47, MPHOSPH6/MPP6 and MTREX/MTR4. Interacts with ZC3HAV1. Interacts with DIS3; the interaction is direct.</text>
</comment>
<dbReference type="Proteomes" id="UP000694397">
    <property type="component" value="Chromosome 8"/>
</dbReference>
<dbReference type="InterPro" id="IPR027408">
    <property type="entry name" value="PNPase/RNase_PH_dom_sf"/>
</dbReference>
<dbReference type="GO" id="GO:0034473">
    <property type="term" value="P:U1 snRNA 3'-end processing"/>
    <property type="evidence" value="ECO:0007669"/>
    <property type="project" value="TreeGrafter"/>
</dbReference>
<accession>A0A8C9SP93</accession>
<dbReference type="GO" id="GO:0034476">
    <property type="term" value="P:U5 snRNA 3'-end processing"/>
    <property type="evidence" value="ECO:0007669"/>
    <property type="project" value="TreeGrafter"/>
</dbReference>
<feature type="domain" description="Exoribonuclease phosphorolytic" evidence="14">
    <location>
        <begin position="196"/>
        <end position="261"/>
    </location>
</feature>
<dbReference type="PANTHER" id="PTHR11097">
    <property type="entry name" value="EXOSOME COMPLEX EXONUCLEASE RIBOSOMAL RNA PROCESSING PROTEIN"/>
    <property type="match status" value="1"/>
</dbReference>
<dbReference type="Pfam" id="PF01138">
    <property type="entry name" value="RNase_PH"/>
    <property type="match status" value="1"/>
</dbReference>
<evidence type="ECO:0000313" key="16">
    <source>
        <dbReference type="Proteomes" id="UP000694397"/>
    </source>
</evidence>
<dbReference type="GeneTree" id="ENSGT00950000183130"/>
<dbReference type="AlphaFoldDB" id="A0A8C9SP93"/>
<evidence type="ECO:0000256" key="9">
    <source>
        <dbReference type="ARBA" id="ARBA00023242"/>
    </source>
</evidence>
<dbReference type="GO" id="GO:0071038">
    <property type="term" value="P:TRAMP-dependent tRNA surveillance pathway"/>
    <property type="evidence" value="ECO:0007669"/>
    <property type="project" value="TreeGrafter"/>
</dbReference>
<evidence type="ECO:0000256" key="8">
    <source>
        <dbReference type="ARBA" id="ARBA00022990"/>
    </source>
</evidence>
<protein>
    <recommendedName>
        <fullName evidence="12">Exosome component 7</fullName>
    </recommendedName>
    <alternativeName>
        <fullName evidence="10">Ribosomal RNA-processing protein 42</fullName>
    </alternativeName>
</protein>
<comment type="similarity">
    <text evidence="3">Belongs to the RNase PH family.</text>
</comment>
<dbReference type="GO" id="GO:0000176">
    <property type="term" value="C:nuclear exosome (RNase complex)"/>
    <property type="evidence" value="ECO:0007669"/>
    <property type="project" value="TreeGrafter"/>
</dbReference>
<dbReference type="GeneID" id="108935720"/>
<evidence type="ECO:0000256" key="10">
    <source>
        <dbReference type="ARBA" id="ARBA00042523"/>
    </source>
</evidence>
<reference evidence="15 16" key="1">
    <citation type="submission" date="2019-04" db="EMBL/GenBank/DDBJ databases">
        <authorList>
            <consortium name="Wellcome Sanger Institute Data Sharing"/>
        </authorList>
    </citation>
    <scope>NUCLEOTIDE SEQUENCE [LARGE SCALE GENOMIC DNA]</scope>
</reference>
<evidence type="ECO:0000256" key="3">
    <source>
        <dbReference type="ARBA" id="ARBA00006678"/>
    </source>
</evidence>
<evidence type="ECO:0000256" key="4">
    <source>
        <dbReference type="ARBA" id="ARBA00022490"/>
    </source>
</evidence>
<dbReference type="GO" id="GO:0034475">
    <property type="term" value="P:U4 snRNA 3'-end processing"/>
    <property type="evidence" value="ECO:0007669"/>
    <property type="project" value="TreeGrafter"/>
</dbReference>
<dbReference type="FunFam" id="3.30.230.70:FF:000009">
    <property type="entry name" value="Exosome complex component RRP42"/>
    <property type="match status" value="1"/>
</dbReference>
<dbReference type="GO" id="GO:0000467">
    <property type="term" value="P:exonucleolytic trimming to generate mature 3'-end of 5.8S rRNA from tricistronic rRNA transcript (SSU-rRNA, 5.8S rRNA, LSU-rRNA)"/>
    <property type="evidence" value="ECO:0007669"/>
    <property type="project" value="TreeGrafter"/>
</dbReference>
<dbReference type="SUPFAM" id="SSF55666">
    <property type="entry name" value="Ribonuclease PH domain 2-like"/>
    <property type="match status" value="1"/>
</dbReference>
<dbReference type="GO" id="GO:0016075">
    <property type="term" value="P:rRNA catabolic process"/>
    <property type="evidence" value="ECO:0007669"/>
    <property type="project" value="TreeGrafter"/>
</dbReference>
<dbReference type="GO" id="GO:0000177">
    <property type="term" value="C:cytoplasmic exosome (RNase complex)"/>
    <property type="evidence" value="ECO:0007669"/>
    <property type="project" value="TreeGrafter"/>
</dbReference>
<dbReference type="InterPro" id="IPR050590">
    <property type="entry name" value="Exosome_comp_Rrp42_subfam"/>
</dbReference>
<keyword evidence="7" id="KW-0694">RNA-binding</keyword>
<dbReference type="Pfam" id="PF03725">
    <property type="entry name" value="RNase_PH_C"/>
    <property type="match status" value="1"/>
</dbReference>
<dbReference type="InterPro" id="IPR036345">
    <property type="entry name" value="ExoRNase_PH_dom2_sf"/>
</dbReference>
<gene>
    <name evidence="15" type="primary">EXOSC7</name>
    <name evidence="15" type="synonym">exosc7</name>
</gene>
<dbReference type="InterPro" id="IPR020568">
    <property type="entry name" value="Ribosomal_Su5_D2-typ_SF"/>
</dbReference>
<organism evidence="15 16">
    <name type="scientific">Scleropages formosus</name>
    <name type="common">Asian bonytongue</name>
    <name type="synonym">Osteoglossum formosum</name>
    <dbReference type="NCBI Taxonomy" id="113540"/>
    <lineage>
        <taxon>Eukaryota</taxon>
        <taxon>Metazoa</taxon>
        <taxon>Chordata</taxon>
        <taxon>Craniata</taxon>
        <taxon>Vertebrata</taxon>
        <taxon>Euteleostomi</taxon>
        <taxon>Actinopterygii</taxon>
        <taxon>Neopterygii</taxon>
        <taxon>Teleostei</taxon>
        <taxon>Osteoglossocephala</taxon>
        <taxon>Osteoglossomorpha</taxon>
        <taxon>Osteoglossiformes</taxon>
        <taxon>Osteoglossidae</taxon>
        <taxon>Scleropages</taxon>
    </lineage>
</organism>
<evidence type="ECO:0000256" key="1">
    <source>
        <dbReference type="ARBA" id="ARBA00004496"/>
    </source>
</evidence>
<dbReference type="KEGG" id="sfm:108935720"/>
<evidence type="ECO:0000256" key="6">
    <source>
        <dbReference type="ARBA" id="ARBA00022835"/>
    </source>
</evidence>
<proteinExistence type="inferred from homology"/>
<evidence type="ECO:0000256" key="11">
    <source>
        <dbReference type="ARBA" id="ARBA00064326"/>
    </source>
</evidence>
<reference evidence="15" key="2">
    <citation type="submission" date="2025-08" db="UniProtKB">
        <authorList>
            <consortium name="Ensembl"/>
        </authorList>
    </citation>
    <scope>IDENTIFICATION</scope>
</reference>
<dbReference type="InterPro" id="IPR015847">
    <property type="entry name" value="ExoRNase_PH_dom2"/>
</dbReference>
<keyword evidence="6" id="KW-0271">Exosome</keyword>
<keyword evidence="4" id="KW-0963">Cytoplasm</keyword>
<keyword evidence="5" id="KW-0698">rRNA processing</keyword>